<dbReference type="STRING" id="872970.SAMN04488134_10599"/>
<protein>
    <submittedName>
        <fullName evidence="2">Nuclease-related domain-containing protein</fullName>
    </submittedName>
</protein>
<dbReference type="RefSeq" id="WP_091496923.1">
    <property type="nucleotide sequence ID" value="NZ_FODJ01000005.1"/>
</dbReference>
<organism evidence="2 3">
    <name type="scientific">Amphibacillus marinus</name>
    <dbReference type="NCBI Taxonomy" id="872970"/>
    <lineage>
        <taxon>Bacteria</taxon>
        <taxon>Bacillati</taxon>
        <taxon>Bacillota</taxon>
        <taxon>Bacilli</taxon>
        <taxon>Bacillales</taxon>
        <taxon>Bacillaceae</taxon>
        <taxon>Amphibacillus</taxon>
    </lineage>
</organism>
<gene>
    <name evidence="2" type="ORF">SAMN04488134_10599</name>
</gene>
<feature type="domain" description="NERD" evidence="1">
    <location>
        <begin position="41"/>
        <end position="160"/>
    </location>
</feature>
<evidence type="ECO:0000313" key="3">
    <source>
        <dbReference type="Proteomes" id="UP000199300"/>
    </source>
</evidence>
<dbReference type="InterPro" id="IPR011528">
    <property type="entry name" value="NERD"/>
</dbReference>
<accession>A0A1H8N2Z7</accession>
<dbReference type="EMBL" id="FODJ01000005">
    <property type="protein sequence ID" value="SEO23828.1"/>
    <property type="molecule type" value="Genomic_DNA"/>
</dbReference>
<name>A0A1H8N2Z7_9BACI</name>
<evidence type="ECO:0000313" key="2">
    <source>
        <dbReference type="EMBL" id="SEO23828.1"/>
    </source>
</evidence>
<dbReference type="Proteomes" id="UP000199300">
    <property type="component" value="Unassembled WGS sequence"/>
</dbReference>
<dbReference type="OrthoDB" id="569879at2"/>
<evidence type="ECO:0000259" key="1">
    <source>
        <dbReference type="PROSITE" id="PS50965"/>
    </source>
</evidence>
<dbReference type="PROSITE" id="PS50965">
    <property type="entry name" value="NERD"/>
    <property type="match status" value="1"/>
</dbReference>
<keyword evidence="3" id="KW-1185">Reference proteome</keyword>
<sequence length="319" mass="37572">MKRNITRKSKQLLQLEVLLARLSSNYPKYYKIKEQHARELAGYLGESSLYYHFNFLEITDGYHLTSIRIRGKQFYFQIDHLILTQCVCFIIEVKHRKGLVKCSERGQYIQEYNGQQKVFEDPYLQALIQKKQLEYLLAIHNFPLLPIHPIVVFSHDQSLLDTSIQTPNVVTLQQFADYLNETYRSYKQVFINKHTLKSLNQLLIESNTQLTTNLQERYLIKKTDLKLGVLCQSCKQNILMRCLVGNWECPRCLTKDKLAHKDALRHFAVLYKPTIMNHEAKWWLKLDSANTSYRLLKQTAKSYTGKNKGRIYDLSNLIT</sequence>
<reference evidence="2 3" key="1">
    <citation type="submission" date="2016-10" db="EMBL/GenBank/DDBJ databases">
        <authorList>
            <person name="de Groot N.N."/>
        </authorList>
    </citation>
    <scope>NUCLEOTIDE SEQUENCE [LARGE SCALE GENOMIC DNA]</scope>
    <source>
        <strain evidence="2 3">CGMCC 1.10434</strain>
    </source>
</reference>
<dbReference type="Pfam" id="PF08378">
    <property type="entry name" value="NERD"/>
    <property type="match status" value="1"/>
</dbReference>
<proteinExistence type="predicted"/>
<dbReference type="AlphaFoldDB" id="A0A1H8N2Z7"/>